<sequence length="157" mass="17245">MAEQQDQSTNQTVVQPAKNGKGKVIVLVVGSLFAVCCLLGVLGGAGGYFFYRGVSAPVSPIKAQLEALNKGDVQGAYNDYTSKVFRDKTSYDEYVEFIDKYPHIFESKSSSFTNVEIKNGEALVTGTITGKDGTKTKMAYKLVKENDKWVIYGFETR</sequence>
<protein>
    <recommendedName>
        <fullName evidence="3">DUF4878 domain-containing protein</fullName>
    </recommendedName>
</protein>
<proteinExistence type="predicted"/>
<feature type="transmembrane region" description="Helical" evidence="1">
    <location>
        <begin position="24"/>
        <end position="51"/>
    </location>
</feature>
<dbReference type="InterPro" id="IPR032710">
    <property type="entry name" value="NTF2-like_dom_sf"/>
</dbReference>
<evidence type="ECO:0008006" key="3">
    <source>
        <dbReference type="Google" id="ProtNLM"/>
    </source>
</evidence>
<comment type="caution">
    <text evidence="2">The sequence shown here is derived from an EMBL/GenBank/DDBJ whole genome shotgun (WGS) entry which is preliminary data.</text>
</comment>
<keyword evidence="1" id="KW-0472">Membrane</keyword>
<evidence type="ECO:0000256" key="1">
    <source>
        <dbReference type="SAM" id="Phobius"/>
    </source>
</evidence>
<organism evidence="2">
    <name type="scientific">marine sediment metagenome</name>
    <dbReference type="NCBI Taxonomy" id="412755"/>
    <lineage>
        <taxon>unclassified sequences</taxon>
        <taxon>metagenomes</taxon>
        <taxon>ecological metagenomes</taxon>
    </lineage>
</organism>
<accession>A0A0F9R189</accession>
<dbReference type="SUPFAM" id="SSF54427">
    <property type="entry name" value="NTF2-like"/>
    <property type="match status" value="1"/>
</dbReference>
<name>A0A0F9R189_9ZZZZ</name>
<gene>
    <name evidence="2" type="ORF">LCGC14_1028350</name>
</gene>
<dbReference type="Pfam" id="PF16156">
    <property type="entry name" value="DUF4864"/>
    <property type="match status" value="1"/>
</dbReference>
<keyword evidence="1" id="KW-0812">Transmembrane</keyword>
<reference evidence="2" key="1">
    <citation type="journal article" date="2015" name="Nature">
        <title>Complex archaea that bridge the gap between prokaryotes and eukaryotes.</title>
        <authorList>
            <person name="Spang A."/>
            <person name="Saw J.H."/>
            <person name="Jorgensen S.L."/>
            <person name="Zaremba-Niedzwiedzka K."/>
            <person name="Martijn J."/>
            <person name="Lind A.E."/>
            <person name="van Eijk R."/>
            <person name="Schleper C."/>
            <person name="Guy L."/>
            <person name="Ettema T.J."/>
        </authorList>
    </citation>
    <scope>NUCLEOTIDE SEQUENCE</scope>
</reference>
<dbReference type="InterPro" id="IPR032347">
    <property type="entry name" value="DUF4864"/>
</dbReference>
<dbReference type="EMBL" id="LAZR01004155">
    <property type="protein sequence ID" value="KKN11258.1"/>
    <property type="molecule type" value="Genomic_DNA"/>
</dbReference>
<keyword evidence="1" id="KW-1133">Transmembrane helix</keyword>
<evidence type="ECO:0000313" key="2">
    <source>
        <dbReference type="EMBL" id="KKN11258.1"/>
    </source>
</evidence>
<dbReference type="AlphaFoldDB" id="A0A0F9R189"/>